<evidence type="ECO:0000313" key="3">
    <source>
        <dbReference type="EMBL" id="NWD46145.1"/>
    </source>
</evidence>
<dbReference type="Proteomes" id="UP000546584">
    <property type="component" value="Unassembled WGS sequence"/>
</dbReference>
<evidence type="ECO:0008006" key="6">
    <source>
        <dbReference type="Google" id="ProtNLM"/>
    </source>
</evidence>
<evidence type="ECO:0000313" key="2">
    <source>
        <dbReference type="EMBL" id="MDR0192442.1"/>
    </source>
</evidence>
<dbReference type="AlphaFoldDB" id="A0A1H2IX33"/>
<sequence>MKTLNPGSLSLLLISCVLSTSVSLPVLAAGDGVIVIQRTVHGHMAGRSAGVDPNPTTVNANPAPQILRATSELSDNDYANISSGSSITRAILPGGNLPGLTNNGGGAGLGGGAAAGHGGGSSLSGQINGSISRGMAPLNNIGSLMGGQ</sequence>
<gene>
    <name evidence="3" type="ORF">HX826_30090</name>
    <name evidence="2" type="ORF">RCO22_26175</name>
</gene>
<reference evidence="3 4" key="1">
    <citation type="submission" date="2020-04" db="EMBL/GenBank/DDBJ databases">
        <title>Molecular characterization of pseudomonads from Agaricus bisporus reveal novel blotch 2 pathogens in Western Europe.</title>
        <authorList>
            <person name="Taparia T."/>
            <person name="Krijger M."/>
            <person name="Haynes E."/>
            <person name="Elpinstone J.G."/>
            <person name="Noble R."/>
            <person name="Van Der Wolf J."/>
        </authorList>
    </citation>
    <scope>NUCLEOTIDE SEQUENCE [LARGE SCALE GENOMIC DNA]</scope>
    <source>
        <strain evidence="3 4">IPO3753</strain>
    </source>
</reference>
<keyword evidence="1" id="KW-0732">Signal</keyword>
<dbReference type="RefSeq" id="WP_063029516.1">
    <property type="nucleotide sequence ID" value="NZ_CP012400.2"/>
</dbReference>
<protein>
    <recommendedName>
        <fullName evidence="6">Fap</fullName>
    </recommendedName>
</protein>
<evidence type="ECO:0000256" key="1">
    <source>
        <dbReference type="SAM" id="SignalP"/>
    </source>
</evidence>
<dbReference type="GeneID" id="93516580"/>
<feature type="signal peptide" evidence="1">
    <location>
        <begin position="1"/>
        <end position="28"/>
    </location>
</feature>
<evidence type="ECO:0000313" key="5">
    <source>
        <dbReference type="Proteomes" id="UP001224477"/>
    </source>
</evidence>
<name>A0A1H2IX33_9PSED</name>
<evidence type="ECO:0000313" key="4">
    <source>
        <dbReference type="Proteomes" id="UP000546584"/>
    </source>
</evidence>
<keyword evidence="5" id="KW-1185">Reference proteome</keyword>
<proteinExistence type="predicted"/>
<dbReference type="EMBL" id="JAVGXC010000038">
    <property type="protein sequence ID" value="MDR0192442.1"/>
    <property type="molecule type" value="Genomic_DNA"/>
</dbReference>
<organism evidence="3 4">
    <name type="scientific">Pseudomonas yamanorum</name>
    <dbReference type="NCBI Taxonomy" id="515393"/>
    <lineage>
        <taxon>Bacteria</taxon>
        <taxon>Pseudomonadati</taxon>
        <taxon>Pseudomonadota</taxon>
        <taxon>Gammaproteobacteria</taxon>
        <taxon>Pseudomonadales</taxon>
        <taxon>Pseudomonadaceae</taxon>
        <taxon>Pseudomonas</taxon>
    </lineage>
</organism>
<accession>A0A1H2IX33</accession>
<dbReference type="EMBL" id="JACAQR010000078">
    <property type="protein sequence ID" value="NWD46145.1"/>
    <property type="molecule type" value="Genomic_DNA"/>
</dbReference>
<reference evidence="2 5" key="2">
    <citation type="journal article" date="2023" name="Microbiol. Resour. Announc.">
        <title>Whole-genome sequence of Pseudomonas yamanorum OLsAu1 isolated from the edible ectomycorrhizal mushroom Lactarius sp. section Deliciosi.</title>
        <authorList>
            <person name="Ramirez-Mendoza R."/>
            <person name="Angeles-Argaiz R.E."/>
            <person name="Hernandez-Oaxaca D."/>
            <person name="Aguirre-Beltran L."/>
            <person name="Almaraz-Suarez J."/>
            <person name="Perez-Moreno J."/>
        </authorList>
    </citation>
    <scope>NUCLEOTIDE SEQUENCE [LARGE SCALE GENOMIC DNA]</scope>
    <source>
        <strain evidence="2 5">OLsAu1</strain>
    </source>
</reference>
<dbReference type="PROSITE" id="PS51257">
    <property type="entry name" value="PROKAR_LIPOPROTEIN"/>
    <property type="match status" value="1"/>
</dbReference>
<dbReference type="Proteomes" id="UP001224477">
    <property type="component" value="Unassembled WGS sequence"/>
</dbReference>
<comment type="caution">
    <text evidence="3">The sequence shown here is derived from an EMBL/GenBank/DDBJ whole genome shotgun (WGS) entry which is preliminary data.</text>
</comment>
<feature type="chain" id="PRO_5043145271" description="Fap" evidence="1">
    <location>
        <begin position="29"/>
        <end position="148"/>
    </location>
</feature>